<evidence type="ECO:0000313" key="7">
    <source>
        <dbReference type="EMBL" id="SEW32483.1"/>
    </source>
</evidence>
<dbReference type="InterPro" id="IPR044068">
    <property type="entry name" value="CB"/>
</dbReference>
<protein>
    <submittedName>
        <fullName evidence="7">Site-specific recombinase XerD</fullName>
    </submittedName>
</protein>
<dbReference type="InterPro" id="IPR010998">
    <property type="entry name" value="Integrase_recombinase_N"/>
</dbReference>
<dbReference type="STRING" id="1202768.SAMN05216285_4113"/>
<name>A0A1I0QY14_9EURY</name>
<dbReference type="CDD" id="cd00397">
    <property type="entry name" value="DNA_BRE_C"/>
    <property type="match status" value="1"/>
</dbReference>
<feature type="domain" description="Core-binding (CB)" evidence="6">
    <location>
        <begin position="13"/>
        <end position="98"/>
    </location>
</feature>
<dbReference type="InterPro" id="IPR013762">
    <property type="entry name" value="Integrase-like_cat_sf"/>
</dbReference>
<keyword evidence="8" id="KW-1185">Reference proteome</keyword>
<dbReference type="InterPro" id="IPR050090">
    <property type="entry name" value="Tyrosine_recombinase_XerCD"/>
</dbReference>
<dbReference type="Proteomes" id="UP000183275">
    <property type="component" value="Unassembled WGS sequence"/>
</dbReference>
<dbReference type="InterPro" id="IPR011010">
    <property type="entry name" value="DNA_brk_join_enz"/>
</dbReference>
<evidence type="ECO:0000256" key="4">
    <source>
        <dbReference type="PROSITE-ProRule" id="PRU01248"/>
    </source>
</evidence>
<dbReference type="EMBL" id="FOIS01000006">
    <property type="protein sequence ID" value="SEW32483.1"/>
    <property type="molecule type" value="Genomic_DNA"/>
</dbReference>
<dbReference type="GO" id="GO:0015074">
    <property type="term" value="P:DNA integration"/>
    <property type="evidence" value="ECO:0007669"/>
    <property type="project" value="UniProtKB-KW"/>
</dbReference>
<dbReference type="PROSITE" id="PS51898">
    <property type="entry name" value="TYR_RECOMBINASE"/>
    <property type="match status" value="1"/>
</dbReference>
<evidence type="ECO:0000259" key="5">
    <source>
        <dbReference type="PROSITE" id="PS51898"/>
    </source>
</evidence>
<keyword evidence="1" id="KW-0229">DNA integration</keyword>
<dbReference type="RefSeq" id="WP_049990552.1">
    <property type="nucleotide sequence ID" value="NZ_FOIS01000006.1"/>
</dbReference>
<dbReference type="PROSITE" id="PS51900">
    <property type="entry name" value="CB"/>
    <property type="match status" value="1"/>
</dbReference>
<dbReference type="Gene3D" id="1.10.443.10">
    <property type="entry name" value="Intergrase catalytic core"/>
    <property type="match status" value="1"/>
</dbReference>
<proteinExistence type="predicted"/>
<evidence type="ECO:0000256" key="1">
    <source>
        <dbReference type="ARBA" id="ARBA00022908"/>
    </source>
</evidence>
<accession>A0A1I0QY14</accession>
<dbReference type="PANTHER" id="PTHR30349:SF92">
    <property type="entry name" value="SITE-SPECIFIC RECOMBINASE"/>
    <property type="match status" value="1"/>
</dbReference>
<evidence type="ECO:0000313" key="8">
    <source>
        <dbReference type="Proteomes" id="UP000183275"/>
    </source>
</evidence>
<dbReference type="GO" id="GO:0003677">
    <property type="term" value="F:DNA binding"/>
    <property type="evidence" value="ECO:0007669"/>
    <property type="project" value="UniProtKB-UniRule"/>
</dbReference>
<dbReference type="InterPro" id="IPR004107">
    <property type="entry name" value="Integrase_SAM-like_N"/>
</dbReference>
<keyword evidence="3" id="KW-0233">DNA recombination</keyword>
<gene>
    <name evidence="7" type="ORF">SAMN05216285_4113</name>
</gene>
<evidence type="ECO:0000256" key="3">
    <source>
        <dbReference type="ARBA" id="ARBA00023172"/>
    </source>
</evidence>
<keyword evidence="2 4" id="KW-0238">DNA-binding</keyword>
<dbReference type="Gene3D" id="1.10.150.130">
    <property type="match status" value="1"/>
</dbReference>
<organism evidence="7 8">
    <name type="scientific">Natrinema salifodinae</name>
    <dbReference type="NCBI Taxonomy" id="1202768"/>
    <lineage>
        <taxon>Archaea</taxon>
        <taxon>Methanobacteriati</taxon>
        <taxon>Methanobacteriota</taxon>
        <taxon>Stenosarchaea group</taxon>
        <taxon>Halobacteria</taxon>
        <taxon>Halobacteriales</taxon>
        <taxon>Natrialbaceae</taxon>
        <taxon>Natrinema</taxon>
    </lineage>
</organism>
<dbReference type="eggNOG" id="arCOG01241">
    <property type="taxonomic scope" value="Archaea"/>
</dbReference>
<feature type="domain" description="Tyr recombinase" evidence="5">
    <location>
        <begin position="123"/>
        <end position="342"/>
    </location>
</feature>
<dbReference type="PANTHER" id="PTHR30349">
    <property type="entry name" value="PHAGE INTEGRASE-RELATED"/>
    <property type="match status" value="1"/>
</dbReference>
<dbReference type="AlphaFoldDB" id="A0A1I0QY14"/>
<dbReference type="SUPFAM" id="SSF56349">
    <property type="entry name" value="DNA breaking-rejoining enzymes"/>
    <property type="match status" value="1"/>
</dbReference>
<dbReference type="GO" id="GO:0006310">
    <property type="term" value="P:DNA recombination"/>
    <property type="evidence" value="ECO:0007669"/>
    <property type="project" value="UniProtKB-KW"/>
</dbReference>
<dbReference type="OrthoDB" id="142231at2157"/>
<dbReference type="Pfam" id="PF02899">
    <property type="entry name" value="Phage_int_SAM_1"/>
    <property type="match status" value="1"/>
</dbReference>
<evidence type="ECO:0000256" key="2">
    <source>
        <dbReference type="ARBA" id="ARBA00023125"/>
    </source>
</evidence>
<dbReference type="InterPro" id="IPR002104">
    <property type="entry name" value="Integrase_catalytic"/>
</dbReference>
<dbReference type="Pfam" id="PF00589">
    <property type="entry name" value="Phage_integrase"/>
    <property type="match status" value="1"/>
</dbReference>
<sequence length="354" mass="40493">MATDPESAAGASDGVDDPIAYFLDDQRYHGKSEQTLEAYERILRRFEAFIDERFGVDAVAGAQRRECMAWIHSLRGEFEPSTIATYASYLNRFYDYMTRVGAFDDNPMGLVMEELPESIDTNPTRRDISVPEMRSFVGGIAHPLERAVVVTLLKTGMRVGELCNLDLRDLHLETPELDLEWTTRVGLERRPSSLFVAAEPARGTTVNGEERTASNKRKRETVVPVDGELRRVLLEWLAIRPDAVSSARPLFLDTGESWGRRLEPSDVRYIVEKHARDHGWYRTGGGTQENVTPHYFRHFFTTHLRDRTGDRGIVQYLRGDVAGDVIDTYTHNWGDRVRETYLEHIYTVARRPVQ</sequence>
<reference evidence="8" key="1">
    <citation type="submission" date="2016-10" db="EMBL/GenBank/DDBJ databases">
        <authorList>
            <person name="Varghese N."/>
        </authorList>
    </citation>
    <scope>NUCLEOTIDE SEQUENCE [LARGE SCALE GENOMIC DNA]</scope>
    <source>
        <strain evidence="8">CGMCC 1.12284</strain>
    </source>
</reference>
<evidence type="ECO:0000259" key="6">
    <source>
        <dbReference type="PROSITE" id="PS51900"/>
    </source>
</evidence>